<keyword evidence="1" id="KW-0812">Transmembrane</keyword>
<reference evidence="2 3" key="1">
    <citation type="submission" date="2016-05" db="EMBL/GenBank/DDBJ databases">
        <title>Single-cell genome of chain-forming Candidatus Thiomargarita nelsonii and comparison to other large sulfur-oxidizing bacteria.</title>
        <authorList>
            <person name="Winkel M."/>
            <person name="Salman V."/>
            <person name="Woyke T."/>
            <person name="Schulz-Vogt H."/>
            <person name="Richter M."/>
            <person name="Flood B."/>
            <person name="Bailey J."/>
            <person name="Amann R."/>
            <person name="Mussmann M."/>
        </authorList>
    </citation>
    <scope>NUCLEOTIDE SEQUENCE [LARGE SCALE GENOMIC DNA]</scope>
    <source>
        <strain evidence="2 3">THI036</strain>
    </source>
</reference>
<comment type="caution">
    <text evidence="2">The sequence shown here is derived from an EMBL/GenBank/DDBJ whole genome shotgun (WGS) entry which is preliminary data.</text>
</comment>
<proteinExistence type="predicted"/>
<sequence>MMLSSTTYSKAALATCCFFSSGVKILFSFFQLSVSLVPTLRVGTREKFLSS</sequence>
<dbReference type="AlphaFoldDB" id="A0A176S3Q6"/>
<keyword evidence="1" id="KW-0472">Membrane</keyword>
<accession>A0A176S3Q6</accession>
<name>A0A176S3Q6_9GAMM</name>
<evidence type="ECO:0000313" key="2">
    <source>
        <dbReference type="EMBL" id="OAD22519.1"/>
    </source>
</evidence>
<dbReference type="Proteomes" id="UP000076962">
    <property type="component" value="Unassembled WGS sequence"/>
</dbReference>
<evidence type="ECO:0000256" key="1">
    <source>
        <dbReference type="SAM" id="Phobius"/>
    </source>
</evidence>
<protein>
    <submittedName>
        <fullName evidence="2">Uncharacterized protein</fullName>
    </submittedName>
</protein>
<evidence type="ECO:0000313" key="3">
    <source>
        <dbReference type="Proteomes" id="UP000076962"/>
    </source>
</evidence>
<dbReference type="EMBL" id="LUTY01000895">
    <property type="protein sequence ID" value="OAD22519.1"/>
    <property type="molecule type" value="Genomic_DNA"/>
</dbReference>
<organism evidence="2 3">
    <name type="scientific">Candidatus Thiomargarita nelsonii</name>
    <dbReference type="NCBI Taxonomy" id="1003181"/>
    <lineage>
        <taxon>Bacteria</taxon>
        <taxon>Pseudomonadati</taxon>
        <taxon>Pseudomonadota</taxon>
        <taxon>Gammaproteobacteria</taxon>
        <taxon>Thiotrichales</taxon>
        <taxon>Thiotrichaceae</taxon>
        <taxon>Thiomargarita</taxon>
    </lineage>
</organism>
<keyword evidence="1" id="KW-1133">Transmembrane helix</keyword>
<keyword evidence="3" id="KW-1185">Reference proteome</keyword>
<feature type="transmembrane region" description="Helical" evidence="1">
    <location>
        <begin position="12"/>
        <end position="32"/>
    </location>
</feature>
<gene>
    <name evidence="2" type="ORF">THIOM_001673</name>
</gene>